<dbReference type="EMBL" id="LLXJ01000632">
    <property type="protein sequence ID" value="PKC07526.1"/>
    <property type="molecule type" value="Genomic_DNA"/>
</dbReference>
<sequence>MSLEDPSIIIDLRINNGFQGSNSIYFGMNLMNILMRTTLPDDDAVPSEGWIRLNFAPSNAHATKAMHYTGCFNVKYKVQSRLLRKSTDHDKHKVPIGEGVHVSAGVHNKKTLPPAEGKITAADHDFTKKVYVCYKDTVFQPSSALRHSTEFFNLKADELEDEFETLKTLEDIREKSKDNPNLKAELQNASQQ</sequence>
<gene>
    <name evidence="2" type="ORF">RhiirA5_418084</name>
</gene>
<protein>
    <submittedName>
        <fullName evidence="2">Uncharacterized protein</fullName>
    </submittedName>
</protein>
<reference evidence="2 3" key="2">
    <citation type="submission" date="2017-09" db="EMBL/GenBank/DDBJ databases">
        <title>Extensive intraspecific genome diversity in a model arbuscular mycorrhizal fungus.</title>
        <authorList>
            <person name="Chen E.C."/>
            <person name="Morin E."/>
            <person name="Beaudet D."/>
            <person name="Noel J."/>
            <person name="Ndikumana S."/>
            <person name="Charron P."/>
            <person name="St-Onge C."/>
            <person name="Giorgi J."/>
            <person name="Grigoriev I.V."/>
            <person name="Roux C."/>
            <person name="Martin F.M."/>
            <person name="Corradi N."/>
        </authorList>
    </citation>
    <scope>NUCLEOTIDE SEQUENCE [LARGE SCALE GENOMIC DNA]</scope>
    <source>
        <strain evidence="2 3">A5</strain>
    </source>
</reference>
<reference evidence="2 3" key="1">
    <citation type="submission" date="2016-04" db="EMBL/GenBank/DDBJ databases">
        <title>Genome analyses suggest a sexual origin of heterokaryosis in a supposedly ancient asexual fungus.</title>
        <authorList>
            <person name="Ropars J."/>
            <person name="Sedzielewska K."/>
            <person name="Noel J."/>
            <person name="Charron P."/>
            <person name="Farinelli L."/>
            <person name="Marton T."/>
            <person name="Kruger M."/>
            <person name="Pelin A."/>
            <person name="Brachmann A."/>
            <person name="Corradi N."/>
        </authorList>
    </citation>
    <scope>NUCLEOTIDE SEQUENCE [LARGE SCALE GENOMIC DNA]</scope>
    <source>
        <strain evidence="2 3">A5</strain>
    </source>
</reference>
<dbReference type="AlphaFoldDB" id="A0A2N0PL18"/>
<proteinExistence type="predicted"/>
<name>A0A2N0PL18_9GLOM</name>
<evidence type="ECO:0000256" key="1">
    <source>
        <dbReference type="SAM" id="MobiDB-lite"/>
    </source>
</evidence>
<dbReference type="VEuPathDB" id="FungiDB:FUN_005025"/>
<evidence type="ECO:0000313" key="2">
    <source>
        <dbReference type="EMBL" id="PKC07526.1"/>
    </source>
</evidence>
<accession>A0A2N0PL18</accession>
<feature type="compositionally biased region" description="Basic and acidic residues" evidence="1">
    <location>
        <begin position="171"/>
        <end position="180"/>
    </location>
</feature>
<comment type="caution">
    <text evidence="2">The sequence shown here is derived from an EMBL/GenBank/DDBJ whole genome shotgun (WGS) entry which is preliminary data.</text>
</comment>
<dbReference type="Proteomes" id="UP000232722">
    <property type="component" value="Unassembled WGS sequence"/>
</dbReference>
<evidence type="ECO:0000313" key="3">
    <source>
        <dbReference type="Proteomes" id="UP000232722"/>
    </source>
</evidence>
<feature type="region of interest" description="Disordered" evidence="1">
    <location>
        <begin position="171"/>
        <end position="192"/>
    </location>
</feature>
<organism evidence="2 3">
    <name type="scientific">Rhizophagus irregularis</name>
    <dbReference type="NCBI Taxonomy" id="588596"/>
    <lineage>
        <taxon>Eukaryota</taxon>
        <taxon>Fungi</taxon>
        <taxon>Fungi incertae sedis</taxon>
        <taxon>Mucoromycota</taxon>
        <taxon>Glomeromycotina</taxon>
        <taxon>Glomeromycetes</taxon>
        <taxon>Glomerales</taxon>
        <taxon>Glomeraceae</taxon>
        <taxon>Rhizophagus</taxon>
    </lineage>
</organism>